<dbReference type="Proteomes" id="UP000807115">
    <property type="component" value="Chromosome 7"/>
</dbReference>
<proteinExistence type="predicted"/>
<feature type="signal peptide" evidence="1">
    <location>
        <begin position="1"/>
        <end position="23"/>
    </location>
</feature>
<comment type="caution">
    <text evidence="2">The sequence shown here is derived from an EMBL/GenBank/DDBJ whole genome shotgun (WGS) entry which is preliminary data.</text>
</comment>
<reference evidence="2" key="2">
    <citation type="submission" date="2020-10" db="EMBL/GenBank/DDBJ databases">
        <authorList>
            <person name="Cooper E.A."/>
            <person name="Brenton Z.W."/>
            <person name="Flinn B.S."/>
            <person name="Jenkins J."/>
            <person name="Shu S."/>
            <person name="Flowers D."/>
            <person name="Luo F."/>
            <person name="Wang Y."/>
            <person name="Xia P."/>
            <person name="Barry K."/>
            <person name="Daum C."/>
            <person name="Lipzen A."/>
            <person name="Yoshinaga Y."/>
            <person name="Schmutz J."/>
            <person name="Saski C."/>
            <person name="Vermerris W."/>
            <person name="Kresovich S."/>
        </authorList>
    </citation>
    <scope>NUCLEOTIDE SEQUENCE</scope>
</reference>
<protein>
    <recommendedName>
        <fullName evidence="4">Secreted protein</fullName>
    </recommendedName>
</protein>
<feature type="chain" id="PRO_5036882272" description="Secreted protein" evidence="1">
    <location>
        <begin position="24"/>
        <end position="67"/>
    </location>
</feature>
<organism evidence="2 3">
    <name type="scientific">Sorghum bicolor</name>
    <name type="common">Sorghum</name>
    <name type="synonym">Sorghum vulgare</name>
    <dbReference type="NCBI Taxonomy" id="4558"/>
    <lineage>
        <taxon>Eukaryota</taxon>
        <taxon>Viridiplantae</taxon>
        <taxon>Streptophyta</taxon>
        <taxon>Embryophyta</taxon>
        <taxon>Tracheophyta</taxon>
        <taxon>Spermatophyta</taxon>
        <taxon>Magnoliopsida</taxon>
        <taxon>Liliopsida</taxon>
        <taxon>Poales</taxon>
        <taxon>Poaceae</taxon>
        <taxon>PACMAD clade</taxon>
        <taxon>Panicoideae</taxon>
        <taxon>Andropogonodae</taxon>
        <taxon>Andropogoneae</taxon>
        <taxon>Sorghinae</taxon>
        <taxon>Sorghum</taxon>
    </lineage>
</organism>
<reference evidence="2" key="1">
    <citation type="journal article" date="2019" name="BMC Genomics">
        <title>A new reference genome for Sorghum bicolor reveals high levels of sequence similarity between sweet and grain genotypes: implications for the genetics of sugar metabolism.</title>
        <authorList>
            <person name="Cooper E.A."/>
            <person name="Brenton Z.W."/>
            <person name="Flinn B.S."/>
            <person name="Jenkins J."/>
            <person name="Shu S."/>
            <person name="Flowers D."/>
            <person name="Luo F."/>
            <person name="Wang Y."/>
            <person name="Xia P."/>
            <person name="Barry K."/>
            <person name="Daum C."/>
            <person name="Lipzen A."/>
            <person name="Yoshinaga Y."/>
            <person name="Schmutz J."/>
            <person name="Saski C."/>
            <person name="Vermerris W."/>
            <person name="Kresovich S."/>
        </authorList>
    </citation>
    <scope>NUCLEOTIDE SEQUENCE</scope>
</reference>
<evidence type="ECO:0008006" key="4">
    <source>
        <dbReference type="Google" id="ProtNLM"/>
    </source>
</evidence>
<gene>
    <name evidence="2" type="ORF">BDA96_07G191800</name>
</gene>
<accession>A0A921QPA5</accession>
<sequence length="67" mass="7562">MCFARCSCWLAIASTFLLQSVCAFACPPCHVFACSSLFMISTQVFACSVNFRTKRFTSILTEWFLNC</sequence>
<evidence type="ECO:0000313" key="3">
    <source>
        <dbReference type="Proteomes" id="UP000807115"/>
    </source>
</evidence>
<name>A0A921QPA5_SORBI</name>
<keyword evidence="1" id="KW-0732">Signal</keyword>
<dbReference type="EMBL" id="CM027686">
    <property type="protein sequence ID" value="KAG0524220.1"/>
    <property type="molecule type" value="Genomic_DNA"/>
</dbReference>
<evidence type="ECO:0000313" key="2">
    <source>
        <dbReference type="EMBL" id="KAG0524220.1"/>
    </source>
</evidence>
<evidence type="ECO:0000256" key="1">
    <source>
        <dbReference type="SAM" id="SignalP"/>
    </source>
</evidence>
<dbReference type="AlphaFoldDB" id="A0A921QPA5"/>